<keyword evidence="1" id="KW-0378">Hydrolase</keyword>
<protein>
    <submittedName>
        <fullName evidence="3">5-methylthioadenosine S-adenosylhomocysteine deaminase</fullName>
    </submittedName>
</protein>
<dbReference type="SUPFAM" id="SSF51338">
    <property type="entry name" value="Composite domain of metallo-dependent hydrolases"/>
    <property type="match status" value="1"/>
</dbReference>
<proteinExistence type="predicted"/>
<dbReference type="Gene3D" id="3.20.20.140">
    <property type="entry name" value="Metal-dependent hydrolases"/>
    <property type="match status" value="1"/>
</dbReference>
<evidence type="ECO:0000259" key="2">
    <source>
        <dbReference type="Pfam" id="PF01979"/>
    </source>
</evidence>
<evidence type="ECO:0000313" key="3">
    <source>
        <dbReference type="EMBL" id="KAF4455202.1"/>
    </source>
</evidence>
<dbReference type="PANTHER" id="PTHR43794:SF11">
    <property type="entry name" value="AMIDOHYDROLASE-RELATED DOMAIN-CONTAINING PROTEIN"/>
    <property type="match status" value="1"/>
</dbReference>
<evidence type="ECO:0000313" key="4">
    <source>
        <dbReference type="Proteomes" id="UP000554235"/>
    </source>
</evidence>
<comment type="caution">
    <text evidence="3">The sequence shown here is derived from an EMBL/GenBank/DDBJ whole genome shotgun (WGS) entry which is preliminary data.</text>
</comment>
<reference evidence="3 4" key="1">
    <citation type="submission" date="2020-01" db="EMBL/GenBank/DDBJ databases">
        <title>Identification and distribution of gene clusters putatively required for synthesis of sphingolipid metabolism inhibitors in phylogenetically diverse species of the filamentous fungus Fusarium.</title>
        <authorList>
            <person name="Kim H.-S."/>
            <person name="Busman M."/>
            <person name="Brown D.W."/>
            <person name="Divon H."/>
            <person name="Uhlig S."/>
            <person name="Proctor R.H."/>
        </authorList>
    </citation>
    <scope>NUCLEOTIDE SEQUENCE [LARGE SCALE GENOMIC DNA]</scope>
    <source>
        <strain evidence="3 4">NRRL 20459</strain>
    </source>
</reference>
<dbReference type="GO" id="GO:0016810">
    <property type="term" value="F:hydrolase activity, acting on carbon-nitrogen (but not peptide) bonds"/>
    <property type="evidence" value="ECO:0007669"/>
    <property type="project" value="InterPro"/>
</dbReference>
<gene>
    <name evidence="3" type="ORF">FALBO_15679</name>
</gene>
<dbReference type="EMBL" id="JAADYS010002757">
    <property type="protein sequence ID" value="KAF4455202.1"/>
    <property type="molecule type" value="Genomic_DNA"/>
</dbReference>
<evidence type="ECO:0000256" key="1">
    <source>
        <dbReference type="ARBA" id="ARBA00022801"/>
    </source>
</evidence>
<dbReference type="InterPro" id="IPR032466">
    <property type="entry name" value="Metal_Hydrolase"/>
</dbReference>
<feature type="domain" description="Amidohydrolase-related" evidence="2">
    <location>
        <begin position="61"/>
        <end position="427"/>
    </location>
</feature>
<dbReference type="InterPro" id="IPR006680">
    <property type="entry name" value="Amidohydro-rel"/>
</dbReference>
<dbReference type="PANTHER" id="PTHR43794">
    <property type="entry name" value="AMINOHYDROLASE SSNA-RELATED"/>
    <property type="match status" value="1"/>
</dbReference>
<dbReference type="OrthoDB" id="194468at2759"/>
<dbReference type="InterPro" id="IPR011059">
    <property type="entry name" value="Metal-dep_hydrolase_composite"/>
</dbReference>
<dbReference type="NCBIfam" id="NF006056">
    <property type="entry name" value="PRK08204.1"/>
    <property type="match status" value="1"/>
</dbReference>
<organism evidence="3 4">
    <name type="scientific">Fusarium albosuccineum</name>
    <dbReference type="NCBI Taxonomy" id="1237068"/>
    <lineage>
        <taxon>Eukaryota</taxon>
        <taxon>Fungi</taxon>
        <taxon>Dikarya</taxon>
        <taxon>Ascomycota</taxon>
        <taxon>Pezizomycotina</taxon>
        <taxon>Sordariomycetes</taxon>
        <taxon>Hypocreomycetidae</taxon>
        <taxon>Hypocreales</taxon>
        <taxon>Nectriaceae</taxon>
        <taxon>Fusarium</taxon>
        <taxon>Fusarium decemcellulare species complex</taxon>
    </lineage>
</organism>
<dbReference type="Gene3D" id="2.30.40.10">
    <property type="entry name" value="Urease, subunit C, domain 1"/>
    <property type="match status" value="1"/>
</dbReference>
<dbReference type="AlphaFoldDB" id="A0A8H4KRZ9"/>
<accession>A0A8H4KRZ9</accession>
<dbReference type="InterPro" id="IPR050287">
    <property type="entry name" value="MTA/SAH_deaminase"/>
</dbReference>
<name>A0A8H4KRZ9_9HYPO</name>
<dbReference type="Proteomes" id="UP000554235">
    <property type="component" value="Unassembled WGS sequence"/>
</dbReference>
<sequence>MSKSLDFILIKGATVLTVDSTNGNLDNCDILIQGDRIAAVAQNLPEPSSGNVTVIDAQDCIAIPGFIDGHHHMWQQLLRGVATDWTLLDYTVQMRSIYGRLFTPEDVYLSTYIAALSLLNNGVTTVLEHCHITNSPAHADAAVKALKDAGIRSTFCYGFYPNPRLPGDVGLPTENFSYSARVADAARVRKQYFGSNDPAKELVTFGIAPNEPEAQSIEQTKREISISRELGARLITMHVAMGPYDRAHRHVVQQLEDAGVLGPDLVFSHGASFTGGELEAIRASGAGIVGTPDTELGMGMGFPIVFKAQDMGCRSCLGIDITSNNGNDFTTQMRLAIQAQRAQENEEGLPINIARKASDVLRMGTLGGAEVMRLDDLVGSITVGKKADIVLVRCDDIESLPIADPVGAVVFHTSLRHIDTVIVDGKVRKRNGELEVDCSGLKQEIKTRSSAIRATAATFDLTTVREEWLKRFKGEFSNEACRDSELI</sequence>
<keyword evidence="4" id="KW-1185">Reference proteome</keyword>
<dbReference type="Pfam" id="PF01979">
    <property type="entry name" value="Amidohydro_1"/>
    <property type="match status" value="1"/>
</dbReference>
<dbReference type="SUPFAM" id="SSF51556">
    <property type="entry name" value="Metallo-dependent hydrolases"/>
    <property type="match status" value="1"/>
</dbReference>